<dbReference type="SUPFAM" id="SSF53649">
    <property type="entry name" value="Alkaline phosphatase-like"/>
    <property type="match status" value="1"/>
</dbReference>
<dbReference type="EMBL" id="AJWY01014428">
    <property type="protein sequence ID" value="EKC43780.1"/>
    <property type="molecule type" value="Genomic_DNA"/>
</dbReference>
<dbReference type="AlphaFoldDB" id="K1RQB9"/>
<protein>
    <submittedName>
        <fullName evidence="1">Alkaline phosphatase</fullName>
        <ecNumber evidence="1">3.1.3.1</ecNumber>
    </submittedName>
</protein>
<keyword evidence="1" id="KW-0378">Hydrolase</keyword>
<feature type="non-terminal residue" evidence="1">
    <location>
        <position position="1"/>
    </location>
</feature>
<reference evidence="1" key="1">
    <citation type="journal article" date="2013" name="Environ. Microbiol.">
        <title>Microbiota from the distal guts of lean and obese adolescents exhibit partial functional redundancy besides clear differences in community structure.</title>
        <authorList>
            <person name="Ferrer M."/>
            <person name="Ruiz A."/>
            <person name="Lanza F."/>
            <person name="Haange S.B."/>
            <person name="Oberbach A."/>
            <person name="Till H."/>
            <person name="Bargiela R."/>
            <person name="Campoy C."/>
            <person name="Segura M.T."/>
            <person name="Richter M."/>
            <person name="von Bergen M."/>
            <person name="Seifert J."/>
            <person name="Suarez A."/>
        </authorList>
    </citation>
    <scope>NUCLEOTIDE SEQUENCE</scope>
</reference>
<gene>
    <name evidence="1" type="ORF">LEA_20973</name>
</gene>
<proteinExistence type="predicted"/>
<accession>K1RQB9</accession>
<name>K1RQB9_9ZZZZ</name>
<organism evidence="1">
    <name type="scientific">human gut metagenome</name>
    <dbReference type="NCBI Taxonomy" id="408170"/>
    <lineage>
        <taxon>unclassified sequences</taxon>
        <taxon>metagenomes</taxon>
        <taxon>organismal metagenomes</taxon>
    </lineage>
</organism>
<comment type="caution">
    <text evidence="1">The sequence shown here is derived from an EMBL/GenBank/DDBJ whole genome shotgun (WGS) entry which is preliminary data.</text>
</comment>
<dbReference type="InterPro" id="IPR017850">
    <property type="entry name" value="Alkaline_phosphatase_core_sf"/>
</dbReference>
<dbReference type="EC" id="3.1.3.1" evidence="1"/>
<dbReference type="GO" id="GO:0004035">
    <property type="term" value="F:alkaline phosphatase activity"/>
    <property type="evidence" value="ECO:0007669"/>
    <property type="project" value="UniProtKB-EC"/>
</dbReference>
<sequence>ENGVEYRFSTGGHTGMLVPVYLYGTGADRISGVMDNTDLSKQLMQLLGLAE</sequence>
<evidence type="ECO:0000313" key="1">
    <source>
        <dbReference type="EMBL" id="EKC43780.1"/>
    </source>
</evidence>
<dbReference type="Gene3D" id="3.40.720.10">
    <property type="entry name" value="Alkaline Phosphatase, subunit A"/>
    <property type="match status" value="1"/>
</dbReference>